<dbReference type="InterPro" id="IPR014284">
    <property type="entry name" value="RNA_pol_sigma-70_dom"/>
</dbReference>
<accession>A0A1P8WM88</accession>
<dbReference type="Gene3D" id="1.10.10.10">
    <property type="entry name" value="Winged helix-like DNA-binding domain superfamily/Winged helix DNA-binding domain"/>
    <property type="match status" value="1"/>
</dbReference>
<proteinExistence type="predicted"/>
<dbReference type="AlphaFoldDB" id="A0A1P8WM88"/>
<dbReference type="GO" id="GO:0003700">
    <property type="term" value="F:DNA-binding transcription factor activity"/>
    <property type="evidence" value="ECO:0007669"/>
    <property type="project" value="InterPro"/>
</dbReference>
<dbReference type="InterPro" id="IPR013324">
    <property type="entry name" value="RNA_pol_sigma_r3/r4-like"/>
</dbReference>
<reference evidence="2 3" key="1">
    <citation type="journal article" date="2016" name="Front. Microbiol.">
        <title>Fuerstia marisgermanicae gen. nov., sp. nov., an Unusual Member of the Phylum Planctomycetes from the German Wadden Sea.</title>
        <authorList>
            <person name="Kohn T."/>
            <person name="Heuer A."/>
            <person name="Jogler M."/>
            <person name="Vollmers J."/>
            <person name="Boedeker C."/>
            <person name="Bunk B."/>
            <person name="Rast P."/>
            <person name="Borchert D."/>
            <person name="Glockner I."/>
            <person name="Freese H.M."/>
            <person name="Klenk H.P."/>
            <person name="Overmann J."/>
            <person name="Kaster A.K."/>
            <person name="Rohde M."/>
            <person name="Wiegand S."/>
            <person name="Jogler C."/>
        </authorList>
    </citation>
    <scope>NUCLEOTIDE SEQUENCE [LARGE SCALE GENOMIC DNA]</scope>
    <source>
        <strain evidence="2 3">NH11</strain>
    </source>
</reference>
<organism evidence="2 3">
    <name type="scientific">Fuerstiella marisgermanici</name>
    <dbReference type="NCBI Taxonomy" id="1891926"/>
    <lineage>
        <taxon>Bacteria</taxon>
        <taxon>Pseudomonadati</taxon>
        <taxon>Planctomycetota</taxon>
        <taxon>Planctomycetia</taxon>
        <taxon>Planctomycetales</taxon>
        <taxon>Planctomycetaceae</taxon>
        <taxon>Fuerstiella</taxon>
    </lineage>
</organism>
<dbReference type="NCBIfam" id="TIGR02999">
    <property type="entry name" value="Sig-70_X6"/>
    <property type="match status" value="1"/>
</dbReference>
<protein>
    <submittedName>
        <fullName evidence="2">RNA polymerase sigma factor</fullName>
    </submittedName>
</protein>
<sequence>MSAVPPLPHPSADGLLSLLYSQLRQLAATRMAAEAGDHTLQPTALVHEVYLRLAKSNNTQSWDGAAHFYAAAAEAMRQILVESARRRCSLKRGGDRQRLEWNDARHAGLLKPDELLCLNESLDRLADEAPRKAELVKLRYFAGMSHQEAAKILNISRATADRDWAYAKVWLLADMTEEHRTTENSMT</sequence>
<dbReference type="InterPro" id="IPR053812">
    <property type="entry name" value="HTH_Sigma70_ECF-like"/>
</dbReference>
<dbReference type="OrthoDB" id="278371at2"/>
<gene>
    <name evidence="2" type="ORF">Fuma_04806</name>
</gene>
<dbReference type="STRING" id="1891926.Fuma_04806"/>
<dbReference type="InterPro" id="IPR036388">
    <property type="entry name" value="WH-like_DNA-bd_sf"/>
</dbReference>
<dbReference type="Pfam" id="PF07638">
    <property type="entry name" value="Sigma70_ECF"/>
    <property type="match status" value="1"/>
</dbReference>
<feature type="domain" description="RNA polymerase sigma-70 ECF-like HTH" evidence="1">
    <location>
        <begin position="12"/>
        <end position="175"/>
    </location>
</feature>
<evidence type="ECO:0000313" key="3">
    <source>
        <dbReference type="Proteomes" id="UP000187735"/>
    </source>
</evidence>
<dbReference type="InterPro" id="IPR011517">
    <property type="entry name" value="RNA_pol_sigma70_ECF-like"/>
</dbReference>
<name>A0A1P8WM88_9PLAN</name>
<dbReference type="Proteomes" id="UP000187735">
    <property type="component" value="Chromosome"/>
</dbReference>
<dbReference type="EMBL" id="CP017641">
    <property type="protein sequence ID" value="APZ95151.1"/>
    <property type="molecule type" value="Genomic_DNA"/>
</dbReference>
<dbReference type="GO" id="GO:0006352">
    <property type="term" value="P:DNA-templated transcription initiation"/>
    <property type="evidence" value="ECO:0007669"/>
    <property type="project" value="InterPro"/>
</dbReference>
<dbReference type="NCBIfam" id="TIGR02937">
    <property type="entry name" value="sigma70-ECF"/>
    <property type="match status" value="1"/>
</dbReference>
<evidence type="ECO:0000259" key="1">
    <source>
        <dbReference type="Pfam" id="PF07638"/>
    </source>
</evidence>
<keyword evidence="3" id="KW-1185">Reference proteome</keyword>
<dbReference type="RefSeq" id="WP_077026357.1">
    <property type="nucleotide sequence ID" value="NZ_CP017641.1"/>
</dbReference>
<evidence type="ECO:0000313" key="2">
    <source>
        <dbReference type="EMBL" id="APZ95151.1"/>
    </source>
</evidence>
<dbReference type="SUPFAM" id="SSF88659">
    <property type="entry name" value="Sigma3 and sigma4 domains of RNA polymerase sigma factors"/>
    <property type="match status" value="1"/>
</dbReference>
<dbReference type="KEGG" id="fmr:Fuma_04806"/>